<dbReference type="Pfam" id="PF07531">
    <property type="entry name" value="TAFH"/>
    <property type="match status" value="1"/>
</dbReference>
<dbReference type="InterPro" id="IPR007900">
    <property type="entry name" value="TAF4_C"/>
</dbReference>
<feature type="region of interest" description="Disordered" evidence="6">
    <location>
        <begin position="33"/>
        <end position="69"/>
    </location>
</feature>
<dbReference type="SUPFAM" id="SSF47113">
    <property type="entry name" value="Histone-fold"/>
    <property type="match status" value="1"/>
</dbReference>
<feature type="compositionally biased region" description="Low complexity" evidence="6">
    <location>
        <begin position="798"/>
        <end position="816"/>
    </location>
</feature>
<keyword evidence="4" id="KW-0804">Transcription</keyword>
<organism evidence="8 9">
    <name type="scientific">Pocillopora damicornis</name>
    <name type="common">Cauliflower coral</name>
    <name type="synonym">Millepora damicornis</name>
    <dbReference type="NCBI Taxonomy" id="46731"/>
    <lineage>
        <taxon>Eukaryota</taxon>
        <taxon>Metazoa</taxon>
        <taxon>Cnidaria</taxon>
        <taxon>Anthozoa</taxon>
        <taxon>Hexacorallia</taxon>
        <taxon>Scleractinia</taxon>
        <taxon>Astrocoeniina</taxon>
        <taxon>Pocilloporidae</taxon>
        <taxon>Pocillopora</taxon>
    </lineage>
</organism>
<dbReference type="InterPro" id="IPR045144">
    <property type="entry name" value="TAF4"/>
</dbReference>
<evidence type="ECO:0000256" key="3">
    <source>
        <dbReference type="ARBA" id="ARBA00023015"/>
    </source>
</evidence>
<feature type="region of interest" description="Disordered" evidence="6">
    <location>
        <begin position="287"/>
        <end position="330"/>
    </location>
</feature>
<dbReference type="PANTHER" id="PTHR15138:SF14">
    <property type="entry name" value="TRANSCRIPTION INITIATION FACTOR TFIID SUBUNIT 4"/>
    <property type="match status" value="1"/>
</dbReference>
<comment type="subcellular location">
    <subcellularLocation>
        <location evidence="1">Nucleus</location>
    </subcellularLocation>
</comment>
<sequence>MASSFLEDLFEKEVDEKEVSAMVGSLESQLASTAIPRSHHNEVKATVPVSKTSPKQSIMTSKTPNQSTPIQSQAVAAVRPGISSSPVLNAGGSTSISTVVNIAPRPTVTTAVPLAPRPATMAVLTPNSGFTGAPQFVTTMINADLVNRNINLIPQQIALAPRAVTSNVTVQGNPQIISGPRIIPQIQPRVTNMTVGTVGNLRPQIVLQQQPGSTVIQPDKKINIVPVQTQIRPVPASVSVSQNTGIRTTLTPIRPQISSIPGAITYRMPVGQIAVATTNSVAGTVSASGSVTKTSNTSNAANVGLPVSKPVTNNANSNHSKSPQTSTTPPVSAANATIIEQVKDQAHKLKNFFNNLIRLASDQKSPDVGKTVKELVQGVLDGKLTEEQFASNLQTTLNSPPQPNLVGFLKKTLPLLRAQSRSQPNLQLLQHVPQAITPQKILPQQHPVQPKNTSPANSTSAQIQKHNSHVQKIQIVPPGQQMLKQVFLTPAQQELFRQQHPITNAQRVFVKTSIGTTAGSQVVTSARNVVMVRAPPGSTAAKVVPSTKTQPVTLSASAVADKLKPKGFTGISSSGDDDINDVTSMAGVNLMEESQRILAINSDLLSSQTRSCKDEPFLNISPFQKRLEALARKHGVSDVSQDVLNLVSHATQERLRNILEKVSTISLHRLEVYRDDPMYEVGLDIKSQLRVFEQIDEVERRKRDARERDILMRAVKSRSKQEDPEQARLKEKAKQVPTLHIFSLLVIFQMNLSDLESFPLLKLQQEEEEVIRKRAANSTALAAIGPRKKRKLDEALEGSSTSTVGSPSSSSPSSSSLLGNQKDVRQQVPRQRMRRVLLKDLIYVMEQEKETTKSLLLYKALLK</sequence>
<dbReference type="EMBL" id="RCHS01003049">
    <property type="protein sequence ID" value="RMX44104.1"/>
    <property type="molecule type" value="Genomic_DNA"/>
</dbReference>
<evidence type="ECO:0000256" key="4">
    <source>
        <dbReference type="ARBA" id="ARBA00023163"/>
    </source>
</evidence>
<protein>
    <recommendedName>
        <fullName evidence="7">TAFH domain-containing protein</fullName>
    </recommendedName>
</protein>
<dbReference type="SUPFAM" id="SSF158553">
    <property type="entry name" value="TAFH domain-like"/>
    <property type="match status" value="1"/>
</dbReference>
<dbReference type="PROSITE" id="PS51119">
    <property type="entry name" value="TAFH"/>
    <property type="match status" value="1"/>
</dbReference>
<feature type="compositionally biased region" description="Polar residues" evidence="6">
    <location>
        <begin position="49"/>
        <end position="69"/>
    </location>
</feature>
<dbReference type="InterPro" id="IPR003894">
    <property type="entry name" value="TAFH_NHR1"/>
</dbReference>
<feature type="compositionally biased region" description="Polar residues" evidence="6">
    <location>
        <begin position="446"/>
        <end position="465"/>
    </location>
</feature>
<dbReference type="FunFam" id="1.10.20.10:FF:000015">
    <property type="entry name" value="Transcription initiation factor TFIID subunit 4B"/>
    <property type="match status" value="1"/>
</dbReference>
<name>A0A3M6TS78_POCDA</name>
<evidence type="ECO:0000256" key="6">
    <source>
        <dbReference type="SAM" id="MobiDB-lite"/>
    </source>
</evidence>
<accession>A0A3M6TS78</accession>
<dbReference type="GO" id="GO:0005669">
    <property type="term" value="C:transcription factor TFIID complex"/>
    <property type="evidence" value="ECO:0007669"/>
    <property type="project" value="InterPro"/>
</dbReference>
<dbReference type="GO" id="GO:0046982">
    <property type="term" value="F:protein heterodimerization activity"/>
    <property type="evidence" value="ECO:0007669"/>
    <property type="project" value="InterPro"/>
</dbReference>
<feature type="region of interest" description="Disordered" evidence="6">
    <location>
        <begin position="445"/>
        <end position="469"/>
    </location>
</feature>
<dbReference type="InterPro" id="IPR037249">
    <property type="entry name" value="TAFH/NHR1_dom_sf"/>
</dbReference>
<keyword evidence="3" id="KW-0805">Transcription regulation</keyword>
<feature type="compositionally biased region" description="Polar residues" evidence="6">
    <location>
        <begin position="310"/>
        <end position="330"/>
    </location>
</feature>
<dbReference type="GO" id="GO:0003677">
    <property type="term" value="F:DNA binding"/>
    <property type="evidence" value="ECO:0007669"/>
    <property type="project" value="TreeGrafter"/>
</dbReference>
<comment type="similarity">
    <text evidence="2">Belongs to the TAF4 family.</text>
</comment>
<dbReference type="SMART" id="SM00549">
    <property type="entry name" value="TAFH"/>
    <property type="match status" value="1"/>
</dbReference>
<dbReference type="PANTHER" id="PTHR15138">
    <property type="entry name" value="TRANSCRIPTION INITIATION FACTOR TFIID SUBUNIT 4"/>
    <property type="match status" value="1"/>
</dbReference>
<evidence type="ECO:0000313" key="9">
    <source>
        <dbReference type="Proteomes" id="UP000275408"/>
    </source>
</evidence>
<dbReference type="GO" id="GO:0006367">
    <property type="term" value="P:transcription initiation at RNA polymerase II promoter"/>
    <property type="evidence" value="ECO:0007669"/>
    <property type="project" value="TreeGrafter"/>
</dbReference>
<dbReference type="OrthoDB" id="21060at2759"/>
<proteinExistence type="inferred from homology"/>
<keyword evidence="5" id="KW-0539">Nucleus</keyword>
<dbReference type="Gene3D" id="1.10.20.10">
    <property type="entry name" value="Histone, subunit A"/>
    <property type="match status" value="1"/>
</dbReference>
<evidence type="ECO:0000259" key="7">
    <source>
        <dbReference type="PROSITE" id="PS51119"/>
    </source>
</evidence>
<dbReference type="Proteomes" id="UP000275408">
    <property type="component" value="Unassembled WGS sequence"/>
</dbReference>
<gene>
    <name evidence="8" type="ORF">pdam_00002558</name>
</gene>
<dbReference type="Gene3D" id="1.20.120.1110">
    <property type="entry name" value="TAFH/NHR1 domain"/>
    <property type="match status" value="1"/>
</dbReference>
<reference evidence="8 9" key="1">
    <citation type="journal article" date="2018" name="Sci. Rep.">
        <title>Comparative analysis of the Pocillopora damicornis genome highlights role of immune system in coral evolution.</title>
        <authorList>
            <person name="Cunning R."/>
            <person name="Bay R.A."/>
            <person name="Gillette P."/>
            <person name="Baker A.C."/>
            <person name="Traylor-Knowles N."/>
        </authorList>
    </citation>
    <scope>NUCLEOTIDE SEQUENCE [LARGE SCALE GENOMIC DNA]</scope>
    <source>
        <strain evidence="8">RSMAS</strain>
        <tissue evidence="8">Whole animal</tissue>
    </source>
</reference>
<evidence type="ECO:0000256" key="5">
    <source>
        <dbReference type="ARBA" id="ARBA00023242"/>
    </source>
</evidence>
<feature type="domain" description="TAFH" evidence="7">
    <location>
        <begin position="339"/>
        <end position="439"/>
    </location>
</feature>
<feature type="region of interest" description="Disordered" evidence="6">
    <location>
        <begin position="791"/>
        <end position="826"/>
    </location>
</feature>
<dbReference type="InterPro" id="IPR009072">
    <property type="entry name" value="Histone-fold"/>
</dbReference>
<dbReference type="AlphaFoldDB" id="A0A3M6TS78"/>
<keyword evidence="9" id="KW-1185">Reference proteome</keyword>
<dbReference type="CDD" id="cd08045">
    <property type="entry name" value="HFD_TAF4"/>
    <property type="match status" value="1"/>
</dbReference>
<dbReference type="Pfam" id="PF05236">
    <property type="entry name" value="TAF4"/>
    <property type="match status" value="2"/>
</dbReference>
<dbReference type="STRING" id="46731.A0A3M6TS78"/>
<comment type="caution">
    <text evidence="8">The sequence shown here is derived from an EMBL/GenBank/DDBJ whole genome shotgun (WGS) entry which is preliminary data.</text>
</comment>
<evidence type="ECO:0000256" key="1">
    <source>
        <dbReference type="ARBA" id="ARBA00004123"/>
    </source>
</evidence>
<evidence type="ECO:0000313" key="8">
    <source>
        <dbReference type="EMBL" id="RMX44104.1"/>
    </source>
</evidence>
<evidence type="ECO:0000256" key="2">
    <source>
        <dbReference type="ARBA" id="ARBA00006178"/>
    </source>
</evidence>
<dbReference type="GO" id="GO:0016251">
    <property type="term" value="F:RNA polymerase II general transcription initiation factor activity"/>
    <property type="evidence" value="ECO:0007669"/>
    <property type="project" value="TreeGrafter"/>
</dbReference>